<evidence type="ECO:0000313" key="2">
    <source>
        <dbReference type="Proteomes" id="UP000026961"/>
    </source>
</evidence>
<dbReference type="Proteomes" id="UP000026961">
    <property type="component" value="Chromosome 8"/>
</dbReference>
<protein>
    <submittedName>
        <fullName evidence="1">Uncharacterized protein</fullName>
    </submittedName>
</protein>
<proteinExistence type="predicted"/>
<evidence type="ECO:0000313" key="1">
    <source>
        <dbReference type="EnsemblPlants" id="OGLUM08G15050.1"/>
    </source>
</evidence>
<accession>A0A0E0AV80</accession>
<dbReference type="AlphaFoldDB" id="A0A0E0AV80"/>
<reference evidence="1" key="2">
    <citation type="submission" date="2018-05" db="EMBL/GenBank/DDBJ databases">
        <title>OgluRS3 (Oryza glumaepatula Reference Sequence Version 3).</title>
        <authorList>
            <person name="Zhang J."/>
            <person name="Kudrna D."/>
            <person name="Lee S."/>
            <person name="Talag J."/>
            <person name="Welchert J."/>
            <person name="Wing R.A."/>
        </authorList>
    </citation>
    <scope>NUCLEOTIDE SEQUENCE [LARGE SCALE GENOMIC DNA]</scope>
</reference>
<dbReference type="EnsemblPlants" id="OGLUM08G15050.1">
    <property type="protein sequence ID" value="OGLUM08G15050.1"/>
    <property type="gene ID" value="OGLUM08G15050"/>
</dbReference>
<sequence>MALRRHTHRCVRVLAPRASRTGWYWVEVEPSSWMARLVLTKYVCKEPIAFTYNSSLDLMRQSLWRRQTVADEGEDASNG</sequence>
<reference evidence="1" key="1">
    <citation type="submission" date="2015-04" db="UniProtKB">
        <authorList>
            <consortium name="EnsemblPlants"/>
        </authorList>
    </citation>
    <scope>IDENTIFICATION</scope>
</reference>
<name>A0A0E0AV80_9ORYZ</name>
<organism evidence="1">
    <name type="scientific">Oryza glumipatula</name>
    <dbReference type="NCBI Taxonomy" id="40148"/>
    <lineage>
        <taxon>Eukaryota</taxon>
        <taxon>Viridiplantae</taxon>
        <taxon>Streptophyta</taxon>
        <taxon>Embryophyta</taxon>
        <taxon>Tracheophyta</taxon>
        <taxon>Spermatophyta</taxon>
        <taxon>Magnoliopsida</taxon>
        <taxon>Liliopsida</taxon>
        <taxon>Poales</taxon>
        <taxon>Poaceae</taxon>
        <taxon>BOP clade</taxon>
        <taxon>Oryzoideae</taxon>
        <taxon>Oryzeae</taxon>
        <taxon>Oryzinae</taxon>
        <taxon>Oryza</taxon>
    </lineage>
</organism>
<keyword evidence="2" id="KW-1185">Reference proteome</keyword>
<dbReference type="Gramene" id="OGLUM08G15050.1">
    <property type="protein sequence ID" value="OGLUM08G15050.1"/>
    <property type="gene ID" value="OGLUM08G15050"/>
</dbReference>
<dbReference type="HOGENOM" id="CLU_2609946_0_0_1"/>